<dbReference type="Pfam" id="PF00534">
    <property type="entry name" value="Glycos_transf_1"/>
    <property type="match status" value="1"/>
</dbReference>
<sequence length="379" mass="41220">MPAPVAFYAPLKAPTHPNPSGDRLLARLLMGALEEAGFDVRLACTLRSRDAIGNPARQLRLAQLGEALAARLVHRWQRQQWQPRLWFTYHLYYKAPDWIGPAVCRQLGIPYVCAEASWAASRASGSWALSHQSVGDALKQAQRIFTLNPTDSEGLTDLLGPGAPIVRLSPFIDLNAQPVSHEGKAALAKRWQLDAGKPWLISVAMMRPGDKLASYRILAASMAQLHSDVELLIVGDGSARTEVEAAFSQGLLAPDPRVRFLGQLTPAQLTPLLQAADLMVWPAVNEAFGMALLEAQAQGLPVIAGNERGVCAVVHNDQTGQLVPPRDPTALARTLEQALAQPALRQRWRDASLVQVRQQHSLQAAAAVLRAELEPLLHA</sequence>
<feature type="domain" description="Glycosyl transferase family 1" evidence="1">
    <location>
        <begin position="190"/>
        <end position="351"/>
    </location>
</feature>
<protein>
    <submittedName>
        <fullName evidence="2">Glycosyltransferase family 4 protein</fullName>
    </submittedName>
</protein>
<proteinExistence type="predicted"/>
<dbReference type="RefSeq" id="WP_255855979.1">
    <property type="nucleotide sequence ID" value="NZ_CP073347.1"/>
</dbReference>
<dbReference type="PANTHER" id="PTHR45947">
    <property type="entry name" value="SULFOQUINOVOSYL TRANSFERASE SQD2"/>
    <property type="match status" value="1"/>
</dbReference>
<dbReference type="InterPro" id="IPR050194">
    <property type="entry name" value="Glycosyltransferase_grp1"/>
</dbReference>
<gene>
    <name evidence="2" type="ORF">KDW95_09205</name>
</gene>
<reference evidence="2" key="1">
    <citation type="submission" date="2021-04" db="EMBL/GenBank/DDBJ databases">
        <title>Oceanospirillales bacteria with DddD are important DMSP degraders in coastal seawater.</title>
        <authorList>
            <person name="Liu J."/>
        </authorList>
    </citation>
    <scope>NUCLEOTIDE SEQUENCE</scope>
    <source>
        <strain evidence="2">D13-1</strain>
    </source>
</reference>
<name>A0ABY5HRJ2_9GAMM</name>
<accession>A0ABY5HRJ2</accession>
<dbReference type="SUPFAM" id="SSF53756">
    <property type="entry name" value="UDP-Glycosyltransferase/glycogen phosphorylase"/>
    <property type="match status" value="1"/>
</dbReference>
<keyword evidence="3" id="KW-1185">Reference proteome</keyword>
<dbReference type="PANTHER" id="PTHR45947:SF3">
    <property type="entry name" value="SULFOQUINOVOSYL TRANSFERASE SQD2"/>
    <property type="match status" value="1"/>
</dbReference>
<dbReference type="Proteomes" id="UP001058461">
    <property type="component" value="Chromosome"/>
</dbReference>
<dbReference type="CDD" id="cd03801">
    <property type="entry name" value="GT4_PimA-like"/>
    <property type="match status" value="1"/>
</dbReference>
<dbReference type="EMBL" id="CP073347">
    <property type="protein sequence ID" value="UTW13790.1"/>
    <property type="molecule type" value="Genomic_DNA"/>
</dbReference>
<evidence type="ECO:0000313" key="3">
    <source>
        <dbReference type="Proteomes" id="UP001058461"/>
    </source>
</evidence>
<dbReference type="Gene3D" id="3.40.50.2000">
    <property type="entry name" value="Glycogen Phosphorylase B"/>
    <property type="match status" value="2"/>
</dbReference>
<evidence type="ECO:0000259" key="1">
    <source>
        <dbReference type="Pfam" id="PF00534"/>
    </source>
</evidence>
<dbReference type="InterPro" id="IPR001296">
    <property type="entry name" value="Glyco_trans_1"/>
</dbReference>
<evidence type="ECO:0000313" key="2">
    <source>
        <dbReference type="EMBL" id="UTW13790.1"/>
    </source>
</evidence>
<organism evidence="2 3">
    <name type="scientific">Marinobacterium rhizophilum</name>
    <dbReference type="NCBI Taxonomy" id="420402"/>
    <lineage>
        <taxon>Bacteria</taxon>
        <taxon>Pseudomonadati</taxon>
        <taxon>Pseudomonadota</taxon>
        <taxon>Gammaproteobacteria</taxon>
        <taxon>Oceanospirillales</taxon>
        <taxon>Oceanospirillaceae</taxon>
        <taxon>Marinobacterium</taxon>
    </lineage>
</organism>